<feature type="domain" description="Flavodoxin-like" evidence="14">
    <location>
        <begin position="553"/>
        <end position="691"/>
    </location>
</feature>
<dbReference type="SUPFAM" id="SSF52218">
    <property type="entry name" value="Flavoproteins"/>
    <property type="match status" value="1"/>
</dbReference>
<dbReference type="InterPro" id="IPR001094">
    <property type="entry name" value="Flavdoxin-like"/>
</dbReference>
<name>A0ABW1I8I8_9PSEU</name>
<keyword evidence="3 13" id="KW-0349">Heme</keyword>
<keyword evidence="13" id="KW-0249">Electron transport</keyword>
<comment type="caution">
    <text evidence="16">The sequence shown here is derived from an EMBL/GenBank/DDBJ whole genome shotgun (WGS) entry which is preliminary data.</text>
</comment>
<dbReference type="InterPro" id="IPR036396">
    <property type="entry name" value="Cyt_P450_sf"/>
</dbReference>
<dbReference type="Pfam" id="PF00258">
    <property type="entry name" value="Flavodoxin_1"/>
    <property type="match status" value="1"/>
</dbReference>
<dbReference type="PIRSF" id="PIRSF000209">
    <property type="entry name" value="Bifunctional_P450_P450R"/>
    <property type="match status" value="1"/>
</dbReference>
<evidence type="ECO:0000256" key="5">
    <source>
        <dbReference type="ARBA" id="ARBA00022643"/>
    </source>
</evidence>
<comment type="cofactor">
    <cofactor evidence="13">
        <name>FAD</name>
        <dbReference type="ChEBI" id="CHEBI:57692"/>
    </cofactor>
    <cofactor evidence="13">
        <name>FMN</name>
        <dbReference type="ChEBI" id="CHEBI:58210"/>
    </cofactor>
</comment>
<dbReference type="EC" id="1.6.2.4" evidence="13"/>
<dbReference type="EC" id="1.14.14.1" evidence="13"/>
<dbReference type="Gene3D" id="3.40.50.80">
    <property type="entry name" value="Nucleotide-binding domain of ferredoxin-NADP reductase (FNR) module"/>
    <property type="match status" value="1"/>
</dbReference>
<evidence type="ECO:0000256" key="10">
    <source>
        <dbReference type="ARBA" id="ARBA00023004"/>
    </source>
</evidence>
<dbReference type="InterPro" id="IPR001433">
    <property type="entry name" value="OxRdtase_FAD/NAD-bd"/>
</dbReference>
<keyword evidence="4 13" id="KW-0285">Flavoprotein</keyword>
<dbReference type="PANTHER" id="PTHR19384:SF17">
    <property type="entry name" value="NADPH--CYTOCHROME P450 REDUCTASE"/>
    <property type="match status" value="1"/>
</dbReference>
<evidence type="ECO:0000256" key="12">
    <source>
        <dbReference type="ARBA" id="ARBA00049342"/>
    </source>
</evidence>
<dbReference type="Pfam" id="PF00175">
    <property type="entry name" value="NAD_binding_1"/>
    <property type="match status" value="1"/>
</dbReference>
<keyword evidence="2 13" id="KW-0813">Transport</keyword>
<dbReference type="SUPFAM" id="SSF48264">
    <property type="entry name" value="Cytochrome P450"/>
    <property type="match status" value="2"/>
</dbReference>
<dbReference type="InterPro" id="IPR008254">
    <property type="entry name" value="Flavodoxin/NO_synth"/>
</dbReference>
<reference evidence="17" key="1">
    <citation type="journal article" date="2019" name="Int. J. Syst. Evol. Microbiol.">
        <title>The Global Catalogue of Microorganisms (GCM) 10K type strain sequencing project: providing services to taxonomists for standard genome sequencing and annotation.</title>
        <authorList>
            <consortium name="The Broad Institute Genomics Platform"/>
            <consortium name="The Broad Institute Genome Sequencing Center for Infectious Disease"/>
            <person name="Wu L."/>
            <person name="Ma J."/>
        </authorList>
    </citation>
    <scope>NUCLEOTIDE SEQUENCE [LARGE SCALE GENOMIC DNA]</scope>
    <source>
        <strain evidence="17">CGMCC 4.7397</strain>
    </source>
</reference>
<dbReference type="InterPro" id="IPR023173">
    <property type="entry name" value="NADPH_Cyt_P450_Rdtase_alpha"/>
</dbReference>
<keyword evidence="5 13" id="KW-0288">FMN</keyword>
<dbReference type="PROSITE" id="PS51384">
    <property type="entry name" value="FAD_FR"/>
    <property type="match status" value="1"/>
</dbReference>
<evidence type="ECO:0000256" key="9">
    <source>
        <dbReference type="ARBA" id="ARBA00023002"/>
    </source>
</evidence>
<dbReference type="SUPFAM" id="SSF52343">
    <property type="entry name" value="Ferredoxin reductase-like, C-terminal NADP-linked domain"/>
    <property type="match status" value="1"/>
</dbReference>
<keyword evidence="8 13" id="KW-0521">NADP</keyword>
<evidence type="ECO:0000256" key="2">
    <source>
        <dbReference type="ARBA" id="ARBA00022448"/>
    </source>
</evidence>
<comment type="cofactor">
    <cofactor evidence="13">
        <name>heme</name>
        <dbReference type="ChEBI" id="CHEBI:30413"/>
    </cofactor>
</comment>
<gene>
    <name evidence="16" type="ORF">ACFQH9_15635</name>
</gene>
<dbReference type="Gene3D" id="1.20.990.10">
    <property type="entry name" value="NADPH-cytochrome p450 Reductase, Chain A, domain 3"/>
    <property type="match status" value="1"/>
</dbReference>
<evidence type="ECO:0000256" key="4">
    <source>
        <dbReference type="ARBA" id="ARBA00022630"/>
    </source>
</evidence>
<evidence type="ECO:0000256" key="11">
    <source>
        <dbReference type="ARBA" id="ARBA00023033"/>
    </source>
</evidence>
<evidence type="ECO:0000256" key="8">
    <source>
        <dbReference type="ARBA" id="ARBA00022857"/>
    </source>
</evidence>
<keyword evidence="10 13" id="KW-0408">Iron</keyword>
<evidence type="ECO:0000259" key="14">
    <source>
        <dbReference type="PROSITE" id="PS50902"/>
    </source>
</evidence>
<accession>A0ABW1I8I8</accession>
<dbReference type="Pfam" id="PF00667">
    <property type="entry name" value="FAD_binding_1"/>
    <property type="match status" value="1"/>
</dbReference>
<dbReference type="CDD" id="cd11068">
    <property type="entry name" value="CYP120A1"/>
    <property type="match status" value="1"/>
</dbReference>
<dbReference type="Gene3D" id="3.40.50.360">
    <property type="match status" value="1"/>
</dbReference>
<feature type="domain" description="FAD-binding FR-type" evidence="15">
    <location>
        <begin position="731"/>
        <end position="972"/>
    </location>
</feature>
<evidence type="ECO:0000259" key="15">
    <source>
        <dbReference type="PROSITE" id="PS51384"/>
    </source>
</evidence>
<dbReference type="PRINTS" id="PR00369">
    <property type="entry name" value="FLAVODOXIN"/>
</dbReference>
<keyword evidence="9 13" id="KW-0560">Oxidoreductase</keyword>
<keyword evidence="11 13" id="KW-0503">Monooxygenase</keyword>
<dbReference type="CDD" id="cd06206">
    <property type="entry name" value="bifunctional_CYPOR"/>
    <property type="match status" value="1"/>
</dbReference>
<dbReference type="InterPro" id="IPR003097">
    <property type="entry name" value="CysJ-like_FAD-binding"/>
</dbReference>
<keyword evidence="17" id="KW-1185">Reference proteome</keyword>
<dbReference type="PROSITE" id="PS00086">
    <property type="entry name" value="CYTOCHROME_P450"/>
    <property type="match status" value="1"/>
</dbReference>
<comment type="catalytic activity">
    <reaction evidence="13">
        <text>an organic molecule + reduced [NADPH--hemoprotein reductase] + O2 = an alcohol + oxidized [NADPH--hemoprotein reductase] + H2O + H(+)</text>
        <dbReference type="Rhea" id="RHEA:17149"/>
        <dbReference type="Rhea" id="RHEA-COMP:11964"/>
        <dbReference type="Rhea" id="RHEA-COMP:11965"/>
        <dbReference type="ChEBI" id="CHEBI:15377"/>
        <dbReference type="ChEBI" id="CHEBI:15378"/>
        <dbReference type="ChEBI" id="CHEBI:15379"/>
        <dbReference type="ChEBI" id="CHEBI:30879"/>
        <dbReference type="ChEBI" id="CHEBI:57618"/>
        <dbReference type="ChEBI" id="CHEBI:58210"/>
        <dbReference type="ChEBI" id="CHEBI:142491"/>
        <dbReference type="EC" id="1.14.14.1"/>
    </reaction>
</comment>
<dbReference type="InterPro" id="IPR029039">
    <property type="entry name" value="Flavoprotein-like_sf"/>
</dbReference>
<comment type="similarity">
    <text evidence="1 13">In the N-terminal section; belongs to the cytochrome P450 family.</text>
</comment>
<evidence type="ECO:0000256" key="7">
    <source>
        <dbReference type="ARBA" id="ARBA00022827"/>
    </source>
</evidence>
<evidence type="ECO:0000256" key="6">
    <source>
        <dbReference type="ARBA" id="ARBA00022723"/>
    </source>
</evidence>
<proteinExistence type="inferred from homology"/>
<organism evidence="16 17">
    <name type="scientific">Pseudonocardia lutea</name>
    <dbReference type="NCBI Taxonomy" id="2172015"/>
    <lineage>
        <taxon>Bacteria</taxon>
        <taxon>Bacillati</taxon>
        <taxon>Actinomycetota</taxon>
        <taxon>Actinomycetes</taxon>
        <taxon>Pseudonocardiales</taxon>
        <taxon>Pseudonocardiaceae</taxon>
        <taxon>Pseudonocardia</taxon>
    </lineage>
</organism>
<dbReference type="InterPro" id="IPR001709">
    <property type="entry name" value="Flavoprot_Pyr_Nucl_cyt_Rdtase"/>
</dbReference>
<keyword evidence="7 13" id="KW-0274">FAD</keyword>
<dbReference type="InterPro" id="IPR017927">
    <property type="entry name" value="FAD-bd_FR_type"/>
</dbReference>
<dbReference type="InterPro" id="IPR023206">
    <property type="entry name" value="Bifunctional_P450_P450_red"/>
</dbReference>
<dbReference type="Gene3D" id="1.10.630.10">
    <property type="entry name" value="Cytochrome P450"/>
    <property type="match status" value="2"/>
</dbReference>
<dbReference type="EMBL" id="JBHSQK010000036">
    <property type="protein sequence ID" value="MFC5949705.1"/>
    <property type="molecule type" value="Genomic_DNA"/>
</dbReference>
<dbReference type="InterPro" id="IPR017938">
    <property type="entry name" value="Riboflavin_synthase-like_b-brl"/>
</dbReference>
<protein>
    <recommendedName>
        <fullName evidence="13">Bifunctional cytochrome P450/NADPH--P450 reductase</fullName>
    </recommendedName>
    <domain>
        <recommendedName>
            <fullName evidence="13">Cytochrome P450</fullName>
            <ecNumber evidence="13">1.14.14.1</ecNumber>
        </recommendedName>
    </domain>
    <domain>
        <recommendedName>
            <fullName evidence="13">NADPH--cytochrome P450 reductase</fullName>
            <ecNumber evidence="13">1.6.2.4</ecNumber>
        </recommendedName>
    </domain>
</protein>
<sequence length="1133" mass="122416">MTASVAPVTSKTVDDIPGPKGVPFLGNLFEIRQATMIQDLMKLVREWGPMLRLTTPNGPLYVASGLEMVNDLCDDTRFDKLVGLSQRELRKTHESAGLFTADTADPLWKSAHDILLPSFSTWAMKGYLDPMIDIAEQLCLKWARLNTDEPIDVTADMTRLTLDTIALCGFSTWAMKGYLDPMIDIAEQLCLKWARLNTDEPIDVTADMTRLTLDTIALCGFSYRFNSFYREGQHPFVAAMMSALHETQARQRLLPAAIKVRRAAQRQLEADSRFMDDTVGKILAERKASGEFGNDLLGHMLVGTDKQGNKLPDHNIVAQCQTFLVAGHETTSGLLSFAVSYLLKHPEVVARAHEEVDRVLGTDPSVPPTVAQVQQLGYVRQILDETLRLWPTAPAFTRQARERTTVGGWGPFEPGQAVIALTPMLHRLTAVWGDDAEEFNPDHVAPERLDALPPNAFRPFGSGQRACIGRQFALQEATLVLGMVLQRFELIDHANYQLKIKESLTLKPEGLTITVRPRSGRTWGASSRQAEVVSIPRSPALAVAPADRHGTPLLVLFGSNLGASEDLASRIARDATDRGYTARTAGLDDAVGELPTDGAVVVVTSSYNGQPPDNAGKFCTWADDAATSAEGVRYTVFGCGNRDWAATYQAVPTRVDAALEARGATRVYPRGEGDARGDFDGQFEAWYAGLWDALGSALGLEAGATAASGGGPRLAVELEQRRTASPILQSYRGQAATVRVNRELTARAGTPGGRSVRHLEIALPAGTTYAAGDHLGVLPRNDMAVVNRVIARFGLDGGQYATLTASGASPTHLPIGEPYPLLGILAGCVELQDVASRAGLAAMAAHMPEGPYRDELAGLAGTDDEAKARYREKIAAPRRTLLDLLEEHPECDLPFAEYLDLLPPLRPRYYSISSSPTMSSAASVTVGVLEGPARSGDGSTFRGVCSGHLSAVPEGGTVFTFVRQPSIAFRPPENPHVPMIMVGAGTGMAPFRGFLQERESLRARGVPIARSLLFLGCRDPEDDLLYADELKGYEADGVATLITACSRVEGYPHRYVQHALEASADQVWEALQDGAVVLVCGNASTMAPGVRAALVSVFRARTGAGEPDGEAWLAGLRANDRYLEDIWGETAVV</sequence>
<comment type="catalytic activity">
    <reaction evidence="12 13">
        <text>2 oxidized [cytochrome P450] + NADPH = 2 reduced [cytochrome P450] + NADP(+) + H(+)</text>
        <dbReference type="Rhea" id="RHEA:24040"/>
        <dbReference type="Rhea" id="RHEA-COMP:14627"/>
        <dbReference type="Rhea" id="RHEA-COMP:14628"/>
        <dbReference type="ChEBI" id="CHEBI:15378"/>
        <dbReference type="ChEBI" id="CHEBI:55376"/>
        <dbReference type="ChEBI" id="CHEBI:57783"/>
        <dbReference type="ChEBI" id="CHEBI:58349"/>
        <dbReference type="ChEBI" id="CHEBI:60344"/>
        <dbReference type="EC" id="1.6.2.4"/>
    </reaction>
</comment>
<dbReference type="InterPro" id="IPR039261">
    <property type="entry name" value="FNR_nucleotide-bd"/>
</dbReference>
<evidence type="ECO:0000256" key="1">
    <source>
        <dbReference type="ARBA" id="ARBA00010018"/>
    </source>
</evidence>
<dbReference type="InterPro" id="IPR001128">
    <property type="entry name" value="Cyt_P450"/>
</dbReference>
<keyword evidence="6 13" id="KW-0479">Metal-binding</keyword>
<evidence type="ECO:0000256" key="3">
    <source>
        <dbReference type="ARBA" id="ARBA00022617"/>
    </source>
</evidence>
<dbReference type="Pfam" id="PF00067">
    <property type="entry name" value="p450"/>
    <property type="match status" value="2"/>
</dbReference>
<dbReference type="PRINTS" id="PR00371">
    <property type="entry name" value="FPNCR"/>
</dbReference>
<dbReference type="Gene3D" id="2.40.30.10">
    <property type="entry name" value="Translation factors"/>
    <property type="match status" value="2"/>
</dbReference>
<dbReference type="RefSeq" id="WP_379566837.1">
    <property type="nucleotide sequence ID" value="NZ_JBHSQK010000036.1"/>
</dbReference>
<dbReference type="Proteomes" id="UP001596119">
    <property type="component" value="Unassembled WGS sequence"/>
</dbReference>
<dbReference type="SUPFAM" id="SSF63380">
    <property type="entry name" value="Riboflavin synthase domain-like"/>
    <property type="match status" value="1"/>
</dbReference>
<evidence type="ECO:0000313" key="16">
    <source>
        <dbReference type="EMBL" id="MFC5949705.1"/>
    </source>
</evidence>
<dbReference type="PANTHER" id="PTHR19384">
    <property type="entry name" value="NITRIC OXIDE SYNTHASE-RELATED"/>
    <property type="match status" value="1"/>
</dbReference>
<evidence type="ECO:0000256" key="13">
    <source>
        <dbReference type="PIRNR" id="PIRNR000209"/>
    </source>
</evidence>
<dbReference type="InterPro" id="IPR017972">
    <property type="entry name" value="Cyt_P450_CS"/>
</dbReference>
<evidence type="ECO:0000313" key="17">
    <source>
        <dbReference type="Proteomes" id="UP001596119"/>
    </source>
</evidence>
<dbReference type="PROSITE" id="PS50902">
    <property type="entry name" value="FLAVODOXIN_LIKE"/>
    <property type="match status" value="1"/>
</dbReference>